<evidence type="ECO:0000256" key="1">
    <source>
        <dbReference type="SAM" id="MobiDB-lite"/>
    </source>
</evidence>
<protein>
    <submittedName>
        <fullName evidence="2">DNA topology modulation protein</fullName>
    </submittedName>
</protein>
<dbReference type="InterPro" id="IPR052922">
    <property type="entry name" value="Cytidylate_Kinase-2"/>
</dbReference>
<reference evidence="2" key="1">
    <citation type="submission" date="2016-04" db="EMBL/GenBank/DDBJ databases">
        <authorList>
            <person name="Evans L.H."/>
            <person name="Alamgir A."/>
            <person name="Owens N."/>
            <person name="Weber N.D."/>
            <person name="Virtaneva K."/>
            <person name="Barbian K."/>
            <person name="Babar A."/>
            <person name="Rosenke K."/>
        </authorList>
    </citation>
    <scope>NUCLEOTIDE SEQUENCE</scope>
    <source>
        <strain evidence="2">Nono1</strain>
    </source>
</reference>
<feature type="region of interest" description="Disordered" evidence="1">
    <location>
        <begin position="177"/>
        <end position="199"/>
    </location>
</feature>
<sequence>MNFDAGKPRLTSRNPRRIAIIGCGGSGKTVLANRLGATLNLPVTHLDALYYDDTWTPTPQEEFAQRQRSLVAGESWIIDGNYASTLPIRLAAADTVLFLDLPPVTCLWGIATRRLRHRGGQHARTGAYDRITWDFIRYVYRYRQTMAPRVRGLIAEHAGHATVLVLRSRRAINRWHADLPAQQPNSPHRGSPPEGPAPE</sequence>
<organism evidence="2">
    <name type="scientific">Nonomuraea gerenzanensis</name>
    <dbReference type="NCBI Taxonomy" id="93944"/>
    <lineage>
        <taxon>Bacteria</taxon>
        <taxon>Bacillati</taxon>
        <taxon>Actinomycetota</taxon>
        <taxon>Actinomycetes</taxon>
        <taxon>Streptosporangiales</taxon>
        <taxon>Streptosporangiaceae</taxon>
        <taxon>Nonomuraea</taxon>
    </lineage>
</organism>
<dbReference type="EMBL" id="LT559118">
    <property type="protein sequence ID" value="SBO99241.1"/>
    <property type="molecule type" value="Genomic_DNA"/>
</dbReference>
<name>A0A1M4EK29_9ACTN</name>
<dbReference type="PANTHER" id="PTHR37816">
    <property type="entry name" value="YALI0E33011P"/>
    <property type="match status" value="1"/>
</dbReference>
<dbReference type="Gene3D" id="3.40.50.300">
    <property type="entry name" value="P-loop containing nucleotide triphosphate hydrolases"/>
    <property type="match status" value="1"/>
</dbReference>
<dbReference type="SUPFAM" id="SSF52540">
    <property type="entry name" value="P-loop containing nucleoside triphosphate hydrolases"/>
    <property type="match status" value="1"/>
</dbReference>
<dbReference type="PANTHER" id="PTHR37816:SF3">
    <property type="entry name" value="MODULATES DNA TOPOLOGY"/>
    <property type="match status" value="1"/>
</dbReference>
<evidence type="ECO:0000313" key="2">
    <source>
        <dbReference type="EMBL" id="SBO99241.1"/>
    </source>
</evidence>
<dbReference type="AlphaFoldDB" id="A0A1M4EK29"/>
<gene>
    <name evidence="2" type="ORF">BN4615_P8757</name>
</gene>
<dbReference type="RefSeq" id="WP_225267937.1">
    <property type="nucleotide sequence ID" value="NZ_CP084058.1"/>
</dbReference>
<accession>A0A1M4EK29</accession>
<proteinExistence type="predicted"/>
<dbReference type="InterPro" id="IPR027417">
    <property type="entry name" value="P-loop_NTPase"/>
</dbReference>